<feature type="compositionally biased region" description="Basic and acidic residues" evidence="2">
    <location>
        <begin position="783"/>
        <end position="798"/>
    </location>
</feature>
<evidence type="ECO:0000313" key="5">
    <source>
        <dbReference type="Proteomes" id="UP000266301"/>
    </source>
</evidence>
<name>A0A386H0Y6_9CLOT</name>
<evidence type="ECO:0000256" key="2">
    <source>
        <dbReference type="SAM" id="MobiDB-lite"/>
    </source>
</evidence>
<proteinExistence type="predicted"/>
<dbReference type="Proteomes" id="UP000266301">
    <property type="component" value="Chromosome"/>
</dbReference>
<accession>A0A386H0Y6</accession>
<dbReference type="Gene3D" id="3.40.50.12090">
    <property type="match status" value="1"/>
</dbReference>
<dbReference type="InterPro" id="IPR014755">
    <property type="entry name" value="Cu-Rt/internalin_Ig-like"/>
</dbReference>
<feature type="signal peptide" evidence="3">
    <location>
        <begin position="1"/>
        <end position="30"/>
    </location>
</feature>
<dbReference type="PANTHER" id="PTHR30032">
    <property type="entry name" value="N-ACETYLMURAMOYL-L-ALANINE AMIDASE-RELATED"/>
    <property type="match status" value="1"/>
</dbReference>
<evidence type="ECO:0000256" key="3">
    <source>
        <dbReference type="SAM" id="SignalP"/>
    </source>
</evidence>
<dbReference type="KEGG" id="cfer:D4Z93_01675"/>
<dbReference type="Gene3D" id="2.60.40.1220">
    <property type="match status" value="4"/>
</dbReference>
<dbReference type="AlphaFoldDB" id="A0A386H0Y6"/>
<feature type="compositionally biased region" description="Low complexity" evidence="2">
    <location>
        <begin position="766"/>
        <end position="776"/>
    </location>
</feature>
<evidence type="ECO:0000313" key="4">
    <source>
        <dbReference type="EMBL" id="AYD39320.1"/>
    </source>
</evidence>
<reference evidence="4 5" key="1">
    <citation type="journal article" date="2019" name="Int. J. Syst. Evol. Microbiol.">
        <title>Clostridium fermenticellae sp. nov., isolated from the mud in a fermentation cellar for the production of the Chinese liquor, baijiu.</title>
        <authorList>
            <person name="Xu P.X."/>
            <person name="Chai L.J."/>
            <person name="Qiu T."/>
            <person name="Zhang X.J."/>
            <person name="Lu Z.M."/>
            <person name="Xiao C."/>
            <person name="Wang S.T."/>
            <person name="Shen C.H."/>
            <person name="Shi J.S."/>
            <person name="Xu Z.H."/>
        </authorList>
    </citation>
    <scope>NUCLEOTIDE SEQUENCE [LARGE SCALE GENOMIC DNA]</scope>
    <source>
        <strain evidence="4 5">JN500901</strain>
    </source>
</reference>
<feature type="chain" id="PRO_5017330803" evidence="3">
    <location>
        <begin position="31"/>
        <end position="1267"/>
    </location>
</feature>
<dbReference type="PANTHER" id="PTHR30032:SF8">
    <property type="entry name" value="GERMINATION-SPECIFIC N-ACETYLMURAMOYL-L-ALANINE AMIDASE"/>
    <property type="match status" value="1"/>
</dbReference>
<sequence>MSKKGTKALASATLLSLVLTTALSAGPVKAAATGQTTRIAGADRYATAAAVATKDGKTNDNVVLVSGEGYADAVSGSVLAKTIDAPILLTQSNTLSADTTKALNTLKPKNIYVIGGTASVSKSIRDQLKDGGYNLVELGGANRYETNVAVANELVKNHGISADKVMVVGGEGFSDALSVAPVAAAKGQILLLGSNNQNDMKSVIDFVNTNKSNATVVGTSNIMNDSILKALGVNPSTRINGGADRFATNLNVLKAFSSDLKADSIYVANATADDGYADALVASALAGKTASPLILVDTDDSSATSNALSYYNSEKTDSTSTYVVGGEGVISKDLYVKFGGTDNSTPGTGESSVKSIDSVDLNQIKIVFGTDVDSDSAEAIGNYKVDGTTLTNKDAVAQLQDDNRTVLITLKQPKEQNKSYTVSVKSGILTADKTGNIDSKEQSITFGDTAAPTVTSVTPRGGNKLTVKFSEPIKVPVKSLTKFGDNNDDVIAKDGKYNPATDFTSKFKINGQNIASFGLSSTNTVTKYAVPTTTGTSVWADEVDFYFSSQLPSGSNTLEINDGTSDANSSNNSGVLVDSAGYIFKDSTQSFTIDSVTSKPTVKSVDAEADGTIWVRFDRPMDDVTARNNTNYEVNSESISSGNNKYGKGTISLKEGDTAVKITGLTSLPFGSNSIYIKNNVKDAYGNTVDDDTRKSFDVEKDETKPTVNSVTMVDSETIRIVFSKDINKDYAENHSNYTLKDSDGVDITDRIRLIKPAKMSDVDSDTQTDINNSSDNDNDSVWDIKMKKHDPNNQNDDWRLTGSKYTLTIKNLVDTTFKQNVMDDKTVTLNGSDDVSPRLTGAYRKTKDADSNDNSYKHKVVLTFSEAMDSSTLNDISNYQYKNGANDSKTLPSGTTATPGNDNKSVTLEFPTSYYIYDGKDTTTTVDSSSTLIKDLDNDDLVKGILASGLKDVAGNSIDSFNNSFGVTYDNTSSSFAYKNSTYTMENSGDDLLVKVQFASALDSNSLIPENFKVAGQKPDAVYMDGSNVVLRFNKGTASDKKAKALYNLPDEQANKEDPLDRCDVVRHAGANAVLSVNGNVKDITGASISNATTGGAISVDPSDSKWYTVSNNIGHDSTANKDVQVYSYNAAPKTTSDYWYATADQNIASGTSQAAIVLTFDTQLDQVYSSVSPDNFRFSASNGELIPSSMKIKGNSLVFLFNNDDVKKANSINVSVKNDDSLKLKSLRDANGGNATYVPTDSDTGTRNVKVISSSSTFINDLLNN</sequence>
<keyword evidence="1 3" id="KW-0732">Signal</keyword>
<dbReference type="Pfam" id="PF04122">
    <property type="entry name" value="CW_binding_2"/>
    <property type="match status" value="3"/>
</dbReference>
<dbReference type="OrthoDB" id="2077808at2"/>
<dbReference type="EMBL" id="CP032416">
    <property type="protein sequence ID" value="AYD39320.1"/>
    <property type="molecule type" value="Genomic_DNA"/>
</dbReference>
<dbReference type="InterPro" id="IPR007253">
    <property type="entry name" value="Cell_wall-bd_2"/>
</dbReference>
<gene>
    <name evidence="4" type="ORF">D4Z93_01675</name>
</gene>
<keyword evidence="5" id="KW-1185">Reference proteome</keyword>
<evidence type="ECO:0000256" key="1">
    <source>
        <dbReference type="ARBA" id="ARBA00022729"/>
    </source>
</evidence>
<organism evidence="4 5">
    <name type="scientific">Clostridium fermenticellae</name>
    <dbReference type="NCBI Taxonomy" id="2068654"/>
    <lineage>
        <taxon>Bacteria</taxon>
        <taxon>Bacillati</taxon>
        <taxon>Bacillota</taxon>
        <taxon>Clostridia</taxon>
        <taxon>Eubacteriales</taxon>
        <taxon>Clostridiaceae</taxon>
        <taxon>Clostridium</taxon>
    </lineage>
</organism>
<dbReference type="InterPro" id="IPR051922">
    <property type="entry name" value="Bact_Sporulation_Assoc"/>
</dbReference>
<dbReference type="RefSeq" id="WP_119970029.1">
    <property type="nucleotide sequence ID" value="NZ_CP032416.1"/>
</dbReference>
<protein>
    <submittedName>
        <fullName evidence="4">Cell wall-binding repeat-containing protein</fullName>
    </submittedName>
</protein>
<feature type="region of interest" description="Disordered" evidence="2">
    <location>
        <begin position="760"/>
        <end position="798"/>
    </location>
</feature>